<comment type="similarity">
    <text evidence="1">Belongs to the sulfur carrier protein TusA family.</text>
</comment>
<name>A0A5C4R632_9RHOB</name>
<keyword evidence="3" id="KW-0808">Transferase</keyword>
<dbReference type="PANTHER" id="PTHR33279">
    <property type="entry name" value="SULFUR CARRIER PROTEIN YEDF-RELATED"/>
    <property type="match status" value="1"/>
</dbReference>
<gene>
    <name evidence="3" type="ORF">FHD67_10230</name>
</gene>
<reference evidence="3 4" key="1">
    <citation type="submission" date="2019-06" db="EMBL/GenBank/DDBJ databases">
        <authorList>
            <person name="Li J."/>
        </authorList>
    </citation>
    <scope>NUCLEOTIDE SEQUENCE [LARGE SCALE GENOMIC DNA]</scope>
    <source>
        <strain evidence="3 4">CGMCC 1.8012</strain>
    </source>
</reference>
<organism evidence="3 4">
    <name type="scientific">Paracoccus haeundaensis</name>
    <dbReference type="NCBI Taxonomy" id="225362"/>
    <lineage>
        <taxon>Bacteria</taxon>
        <taxon>Pseudomonadati</taxon>
        <taxon>Pseudomonadota</taxon>
        <taxon>Alphaproteobacteria</taxon>
        <taxon>Rhodobacterales</taxon>
        <taxon>Paracoccaceae</taxon>
        <taxon>Paracoccus</taxon>
    </lineage>
</organism>
<evidence type="ECO:0000259" key="2">
    <source>
        <dbReference type="PROSITE" id="PS01148"/>
    </source>
</evidence>
<dbReference type="Proteomes" id="UP000304880">
    <property type="component" value="Unassembled WGS sequence"/>
</dbReference>
<dbReference type="CDD" id="cd00291">
    <property type="entry name" value="SirA_YedF_YeeD"/>
    <property type="match status" value="1"/>
</dbReference>
<keyword evidence="4" id="KW-1185">Reference proteome</keyword>
<sequence>MRSCVVTDLDARGLLCPLPVLRLRKQLLAIPEGGIVRLIATDRMAMVDVPHFCGQAGHAMIGMRDLGDGVTEFTVRRGPATGQAADPAPEES</sequence>
<dbReference type="GO" id="GO:0016740">
    <property type="term" value="F:transferase activity"/>
    <property type="evidence" value="ECO:0007669"/>
    <property type="project" value="UniProtKB-KW"/>
</dbReference>
<dbReference type="PROSITE" id="PS01148">
    <property type="entry name" value="UPF0033"/>
    <property type="match status" value="1"/>
</dbReference>
<evidence type="ECO:0000313" key="4">
    <source>
        <dbReference type="Proteomes" id="UP000304880"/>
    </source>
</evidence>
<dbReference type="InterPro" id="IPR036868">
    <property type="entry name" value="TusA-like_sf"/>
</dbReference>
<protein>
    <submittedName>
        <fullName evidence="3">Sulfurtransferase TusA family protein</fullName>
    </submittedName>
</protein>
<dbReference type="InterPro" id="IPR001455">
    <property type="entry name" value="TusA-like"/>
</dbReference>
<evidence type="ECO:0000313" key="3">
    <source>
        <dbReference type="EMBL" id="TNH39385.1"/>
    </source>
</evidence>
<dbReference type="PANTHER" id="PTHR33279:SF6">
    <property type="entry name" value="SULFUR CARRIER PROTEIN YEDF-RELATED"/>
    <property type="match status" value="1"/>
</dbReference>
<evidence type="ECO:0000256" key="1">
    <source>
        <dbReference type="ARBA" id="ARBA00008984"/>
    </source>
</evidence>
<dbReference type="Pfam" id="PF01206">
    <property type="entry name" value="TusA"/>
    <property type="match status" value="1"/>
</dbReference>
<comment type="caution">
    <text evidence="3">The sequence shown here is derived from an EMBL/GenBank/DDBJ whole genome shotgun (WGS) entry which is preliminary data.</text>
</comment>
<dbReference type="SUPFAM" id="SSF64307">
    <property type="entry name" value="SirA-like"/>
    <property type="match status" value="1"/>
</dbReference>
<accession>A0A5C4R632</accession>
<dbReference type="Gene3D" id="3.30.110.40">
    <property type="entry name" value="TusA-like domain"/>
    <property type="match status" value="1"/>
</dbReference>
<proteinExistence type="inferred from homology"/>
<dbReference type="EMBL" id="VDDC01000016">
    <property type="protein sequence ID" value="TNH39385.1"/>
    <property type="molecule type" value="Genomic_DNA"/>
</dbReference>
<feature type="domain" description="UPF0033" evidence="2">
    <location>
        <begin position="9"/>
        <end position="33"/>
    </location>
</feature>
<dbReference type="AlphaFoldDB" id="A0A5C4R632"/>